<gene>
    <name evidence="1" type="ORF">SAMN05421720_10455</name>
</gene>
<dbReference type="Proteomes" id="UP000199412">
    <property type="component" value="Unassembled WGS sequence"/>
</dbReference>
<evidence type="ECO:0000313" key="2">
    <source>
        <dbReference type="Proteomes" id="UP000199412"/>
    </source>
</evidence>
<reference evidence="1 2" key="1">
    <citation type="submission" date="2016-10" db="EMBL/GenBank/DDBJ databases">
        <authorList>
            <person name="de Groot N.N."/>
        </authorList>
    </citation>
    <scope>NUCLEOTIDE SEQUENCE [LARGE SCALE GENOMIC DNA]</scope>
    <source>
        <strain evidence="1 2">ATCC 700224</strain>
    </source>
</reference>
<dbReference type="RefSeq" id="WP_143027116.1">
    <property type="nucleotide sequence ID" value="NZ_FNAP01000004.1"/>
</dbReference>
<evidence type="ECO:0000313" key="1">
    <source>
        <dbReference type="EMBL" id="SDE17284.1"/>
    </source>
</evidence>
<organism evidence="1 2">
    <name type="scientific">Rhodospira trueperi</name>
    <dbReference type="NCBI Taxonomy" id="69960"/>
    <lineage>
        <taxon>Bacteria</taxon>
        <taxon>Pseudomonadati</taxon>
        <taxon>Pseudomonadota</taxon>
        <taxon>Alphaproteobacteria</taxon>
        <taxon>Rhodospirillales</taxon>
        <taxon>Rhodospirillaceae</taxon>
        <taxon>Rhodospira</taxon>
    </lineage>
</organism>
<dbReference type="EMBL" id="FNAP01000004">
    <property type="protein sequence ID" value="SDE17284.1"/>
    <property type="molecule type" value="Genomic_DNA"/>
</dbReference>
<name>A0A1G7AQW4_9PROT</name>
<dbReference type="AlphaFoldDB" id="A0A1G7AQW4"/>
<accession>A0A1G7AQW4</accession>
<proteinExistence type="predicted"/>
<protein>
    <submittedName>
        <fullName evidence="1">Uncharacterized protein</fullName>
    </submittedName>
</protein>
<sequence>MHTTLSFNRFQSMLMKIAFGAKICDGGCCSAPERLREKVLTLSPSKSIRENLVYVIQACHEEIGRGHVCQIFVDMTFQLEALHQDLFGCEPDLEYRPAILIESDNGSFCDLGVCGLSASARSTAPRAHAL</sequence>
<keyword evidence="2" id="KW-1185">Reference proteome</keyword>